<feature type="compositionally biased region" description="Basic residues" evidence="1">
    <location>
        <begin position="368"/>
        <end position="381"/>
    </location>
</feature>
<keyword evidence="3" id="KW-1185">Reference proteome</keyword>
<protein>
    <submittedName>
        <fullName evidence="2">Uncharacterized protein</fullName>
    </submittedName>
</protein>
<proteinExistence type="predicted"/>
<reference evidence="2" key="1">
    <citation type="submission" date="2023-03" db="EMBL/GenBank/DDBJ databases">
        <title>Massive genome expansion in bonnet fungi (Mycena s.s.) driven by repeated elements and novel gene families across ecological guilds.</title>
        <authorList>
            <consortium name="Lawrence Berkeley National Laboratory"/>
            <person name="Harder C.B."/>
            <person name="Miyauchi S."/>
            <person name="Viragh M."/>
            <person name="Kuo A."/>
            <person name="Thoen E."/>
            <person name="Andreopoulos B."/>
            <person name="Lu D."/>
            <person name="Skrede I."/>
            <person name="Drula E."/>
            <person name="Henrissat B."/>
            <person name="Morin E."/>
            <person name="Kohler A."/>
            <person name="Barry K."/>
            <person name="LaButti K."/>
            <person name="Morin E."/>
            <person name="Salamov A."/>
            <person name="Lipzen A."/>
            <person name="Mereny Z."/>
            <person name="Hegedus B."/>
            <person name="Baldrian P."/>
            <person name="Stursova M."/>
            <person name="Weitz H."/>
            <person name="Taylor A."/>
            <person name="Grigoriev I.V."/>
            <person name="Nagy L.G."/>
            <person name="Martin F."/>
            <person name="Kauserud H."/>
        </authorList>
    </citation>
    <scope>NUCLEOTIDE SEQUENCE</scope>
    <source>
        <strain evidence="2">CBHHK200</strain>
    </source>
</reference>
<evidence type="ECO:0000313" key="3">
    <source>
        <dbReference type="Proteomes" id="UP001218188"/>
    </source>
</evidence>
<evidence type="ECO:0000313" key="2">
    <source>
        <dbReference type="EMBL" id="KAJ7035717.1"/>
    </source>
</evidence>
<dbReference type="Proteomes" id="UP001218188">
    <property type="component" value="Unassembled WGS sequence"/>
</dbReference>
<accession>A0AAD6SYD1</accession>
<name>A0AAD6SYD1_9AGAR</name>
<feature type="region of interest" description="Disordered" evidence="1">
    <location>
        <begin position="1"/>
        <end position="28"/>
    </location>
</feature>
<comment type="caution">
    <text evidence="2">The sequence shown here is derived from an EMBL/GenBank/DDBJ whole genome shotgun (WGS) entry which is preliminary data.</text>
</comment>
<dbReference type="EMBL" id="JARJCM010000048">
    <property type="protein sequence ID" value="KAJ7035717.1"/>
    <property type="molecule type" value="Genomic_DNA"/>
</dbReference>
<evidence type="ECO:0000256" key="1">
    <source>
        <dbReference type="SAM" id="MobiDB-lite"/>
    </source>
</evidence>
<gene>
    <name evidence="2" type="ORF">C8F04DRAFT_1258598</name>
</gene>
<dbReference type="AlphaFoldDB" id="A0AAD6SYD1"/>
<organism evidence="2 3">
    <name type="scientific">Mycena alexandri</name>
    <dbReference type="NCBI Taxonomy" id="1745969"/>
    <lineage>
        <taxon>Eukaryota</taxon>
        <taxon>Fungi</taxon>
        <taxon>Dikarya</taxon>
        <taxon>Basidiomycota</taxon>
        <taxon>Agaricomycotina</taxon>
        <taxon>Agaricomycetes</taxon>
        <taxon>Agaricomycetidae</taxon>
        <taxon>Agaricales</taxon>
        <taxon>Marasmiineae</taxon>
        <taxon>Mycenaceae</taxon>
        <taxon>Mycena</taxon>
    </lineage>
</organism>
<sequence length="407" mass="46045">MVDLSALASDEEVITSEKAPSPPPQVLPPAPINKGDISDLQIKVNFLGNGTASREAWVLPAQRKNVLVFKDADNNHTTSLKQVVPAVLVQMSPVMGEHSYKLSIIGTTGNPYTIGTIDQFLTGNFHDVLALKEADTCALNLDPTSKYLVLELLLEAKKNDRETTILPHMKPLEVVNERIKRLDKTKGRGKRGKMSIKVDDNEEHEWPENLTDKDFMAFLCSVLDGSADGYPGLKNLGEFRGRYLTLINGVKFLDENWKSSTRGIPWRVPQEYKDHENVEFRQYAGRPLVKKDVEHALDIGDTIAGRDRDIFEHADLQYDPLIQQWTQGDNDDAIPSKDRRRFSAMTRKQFFAHLEDYSEAEKLMRRLKKLKKERAERKAKKQAGEAGPSKLNAKPTSANLDDDDRYY</sequence>
<feature type="region of interest" description="Disordered" evidence="1">
    <location>
        <begin position="368"/>
        <end position="407"/>
    </location>
</feature>